<keyword evidence="3" id="KW-1185">Reference proteome</keyword>
<name>A0A934W779_9BURK</name>
<keyword evidence="1" id="KW-0732">Signal</keyword>
<evidence type="ECO:0000313" key="2">
    <source>
        <dbReference type="EMBL" id="MBK4737097.1"/>
    </source>
</evidence>
<feature type="signal peptide" evidence="1">
    <location>
        <begin position="1"/>
        <end position="18"/>
    </location>
</feature>
<dbReference type="AlphaFoldDB" id="A0A934W779"/>
<evidence type="ECO:0000313" key="3">
    <source>
        <dbReference type="Proteomes" id="UP000622890"/>
    </source>
</evidence>
<comment type="caution">
    <text evidence="2">The sequence shown here is derived from an EMBL/GenBank/DDBJ whole genome shotgun (WGS) entry which is preliminary data.</text>
</comment>
<sequence length="167" mass="18749">MRFTLTALTLFAAANVWAGQPHGALERRQETVAQRGAEVMPFELAATVHMFKKTADGGIQQVVARDRSDATQIRLIRRHLREIQQEFMRRDFSSPATIHGNDMPGLATLRNAKPDELLVYYRNVAAGAELVYHGSDAETIKAVHQWFDAQVSDHGADAIEMHHHHSK</sequence>
<organism evidence="2 3">
    <name type="scientific">Noviherbaspirillum pedocola</name>
    <dbReference type="NCBI Taxonomy" id="2801341"/>
    <lineage>
        <taxon>Bacteria</taxon>
        <taxon>Pseudomonadati</taxon>
        <taxon>Pseudomonadota</taxon>
        <taxon>Betaproteobacteria</taxon>
        <taxon>Burkholderiales</taxon>
        <taxon>Oxalobacteraceae</taxon>
        <taxon>Noviherbaspirillum</taxon>
    </lineage>
</organism>
<protein>
    <submittedName>
        <fullName evidence="2">Aspartate carbamoyltransferase</fullName>
    </submittedName>
</protein>
<dbReference type="RefSeq" id="WP_200595113.1">
    <property type="nucleotide sequence ID" value="NZ_JAEPBG010000010.1"/>
</dbReference>
<dbReference type="EMBL" id="JAEPBG010000010">
    <property type="protein sequence ID" value="MBK4737097.1"/>
    <property type="molecule type" value="Genomic_DNA"/>
</dbReference>
<evidence type="ECO:0000256" key="1">
    <source>
        <dbReference type="SAM" id="SignalP"/>
    </source>
</evidence>
<dbReference type="Proteomes" id="UP000622890">
    <property type="component" value="Unassembled WGS sequence"/>
</dbReference>
<reference evidence="2" key="1">
    <citation type="submission" date="2021-01" db="EMBL/GenBank/DDBJ databases">
        <title>Genome sequence of strain Noviherbaspirillum sp. DKR-6.</title>
        <authorList>
            <person name="Chaudhary D.K."/>
        </authorList>
    </citation>
    <scope>NUCLEOTIDE SEQUENCE</scope>
    <source>
        <strain evidence="2">DKR-6</strain>
    </source>
</reference>
<gene>
    <name evidence="2" type="ORF">JJB74_20955</name>
</gene>
<accession>A0A934W779</accession>
<feature type="chain" id="PRO_5037097226" evidence="1">
    <location>
        <begin position="19"/>
        <end position="167"/>
    </location>
</feature>
<proteinExistence type="predicted"/>